<gene>
    <name evidence="9" type="ORF">ACFQXB_17060</name>
</gene>
<feature type="signal peptide" evidence="7">
    <location>
        <begin position="1"/>
        <end position="24"/>
    </location>
</feature>
<dbReference type="PANTHER" id="PTHR30600">
    <property type="entry name" value="CYTOCHROME C PEROXIDASE-RELATED"/>
    <property type="match status" value="1"/>
</dbReference>
<evidence type="ECO:0000259" key="8">
    <source>
        <dbReference type="PROSITE" id="PS51007"/>
    </source>
</evidence>
<keyword evidence="5 6" id="KW-0408">Iron</keyword>
<feature type="domain" description="Cytochrome c" evidence="8">
    <location>
        <begin position="261"/>
        <end position="404"/>
    </location>
</feature>
<evidence type="ECO:0000256" key="3">
    <source>
        <dbReference type="ARBA" id="ARBA00022723"/>
    </source>
</evidence>
<keyword evidence="3 6" id="KW-0479">Metal-binding</keyword>
<dbReference type="EMBL" id="JBHTFQ010000011">
    <property type="protein sequence ID" value="MFC7705894.1"/>
    <property type="molecule type" value="Genomic_DNA"/>
</dbReference>
<evidence type="ECO:0000256" key="1">
    <source>
        <dbReference type="ARBA" id="ARBA00004196"/>
    </source>
</evidence>
<evidence type="ECO:0000256" key="5">
    <source>
        <dbReference type="ARBA" id="ARBA00023004"/>
    </source>
</evidence>
<evidence type="ECO:0000313" key="9">
    <source>
        <dbReference type="EMBL" id="MFC7705894.1"/>
    </source>
</evidence>
<evidence type="ECO:0000256" key="4">
    <source>
        <dbReference type="ARBA" id="ARBA00023002"/>
    </source>
</evidence>
<keyword evidence="4" id="KW-0560">Oxidoreductase</keyword>
<reference evidence="10" key="1">
    <citation type="journal article" date="2019" name="Int. J. Syst. Evol. Microbiol.">
        <title>The Global Catalogue of Microorganisms (GCM) 10K type strain sequencing project: providing services to taxonomists for standard genome sequencing and annotation.</title>
        <authorList>
            <consortium name="The Broad Institute Genomics Platform"/>
            <consortium name="The Broad Institute Genome Sequencing Center for Infectious Disease"/>
            <person name="Wu L."/>
            <person name="Ma J."/>
        </authorList>
    </citation>
    <scope>NUCLEOTIDE SEQUENCE [LARGE SCALE GENOMIC DNA]</scope>
    <source>
        <strain evidence="10">CGMCC 1.12750</strain>
    </source>
</reference>
<evidence type="ECO:0000256" key="2">
    <source>
        <dbReference type="ARBA" id="ARBA00022617"/>
    </source>
</evidence>
<dbReference type="Pfam" id="PF03150">
    <property type="entry name" value="CCP_MauG"/>
    <property type="match status" value="1"/>
</dbReference>
<keyword evidence="2 6" id="KW-0349">Heme</keyword>
<dbReference type="InterPro" id="IPR009056">
    <property type="entry name" value="Cyt_c-like_dom"/>
</dbReference>
<organism evidence="9 10">
    <name type="scientific">Plastorhodobacter daqingensis</name>
    <dbReference type="NCBI Taxonomy" id="1387281"/>
    <lineage>
        <taxon>Bacteria</taxon>
        <taxon>Pseudomonadati</taxon>
        <taxon>Pseudomonadota</taxon>
        <taxon>Alphaproteobacteria</taxon>
        <taxon>Rhodobacterales</taxon>
        <taxon>Paracoccaceae</taxon>
        <taxon>Plastorhodobacter</taxon>
    </lineage>
</organism>
<proteinExistence type="predicted"/>
<accession>A0ABW2UMA4</accession>
<comment type="subcellular location">
    <subcellularLocation>
        <location evidence="1">Cell envelope</location>
    </subcellularLocation>
</comment>
<name>A0ABW2UMA4_9RHOB</name>
<feature type="chain" id="PRO_5047265600" evidence="7">
    <location>
        <begin position="25"/>
        <end position="446"/>
    </location>
</feature>
<dbReference type="InterPro" id="IPR004852">
    <property type="entry name" value="Di-haem_cyt_c_peroxidsae"/>
</dbReference>
<dbReference type="Proteomes" id="UP001596516">
    <property type="component" value="Unassembled WGS sequence"/>
</dbReference>
<protein>
    <submittedName>
        <fullName evidence="9">Cytochrome-c peroxidase</fullName>
    </submittedName>
</protein>
<dbReference type="Gene3D" id="1.10.760.10">
    <property type="entry name" value="Cytochrome c-like domain"/>
    <property type="match status" value="2"/>
</dbReference>
<keyword evidence="9" id="KW-0575">Peroxidase</keyword>
<keyword evidence="7" id="KW-0732">Signal</keyword>
<keyword evidence="10" id="KW-1185">Reference proteome</keyword>
<dbReference type="PANTHER" id="PTHR30600:SF9">
    <property type="entry name" value="BLR7738 PROTEIN"/>
    <property type="match status" value="1"/>
</dbReference>
<evidence type="ECO:0000313" key="10">
    <source>
        <dbReference type="Proteomes" id="UP001596516"/>
    </source>
</evidence>
<dbReference type="SUPFAM" id="SSF46626">
    <property type="entry name" value="Cytochrome c"/>
    <property type="match status" value="2"/>
</dbReference>
<feature type="domain" description="Cytochrome c" evidence="8">
    <location>
        <begin position="43"/>
        <end position="213"/>
    </location>
</feature>
<evidence type="ECO:0000256" key="6">
    <source>
        <dbReference type="PROSITE-ProRule" id="PRU00433"/>
    </source>
</evidence>
<evidence type="ECO:0000256" key="7">
    <source>
        <dbReference type="SAM" id="SignalP"/>
    </source>
</evidence>
<dbReference type="InterPro" id="IPR051395">
    <property type="entry name" value="Cytochrome_c_Peroxidase/MauG"/>
</dbReference>
<sequence>MDKGIRGLAIASAALLAAAGPVPADTRVPQPVTDALFHPVDPAEARLGQLLFYDPILSGNRNISCATCHHPRFATADGVSLNLGEGAIGLGPDRRVDPANPPEQRLPRNAPALFNLGAREFTVMFHDGRIESDPNRPSGLRTPLEEEMVQGFRDILSAQTMFPVLSADEMAGHYGENEISTAVRQGRITGPGGAWDLIARRVSDIPAYAALFTEVYPDIAAGRAIGFTDISDAIGAFVAFEWRSDDSPFDRHLRGESPLEPTAQRGMALFYGEAGCSDCHSGPFQTDHRFHAMGQPQIGPGKAERFESHQRDIGRMRVTGRPEDAYAFRTPSLRNVSATGPWGHAGAFSDLDAFLVHHLDPVAGLDSYRLQAALPTFDPQRPDLAVMSSDEDRAAIAAAVRRAPLQLAADDRSALLSFLESLTDKGAIAGRLGIPEAVPSGLPVER</sequence>
<dbReference type="RefSeq" id="WP_377406266.1">
    <property type="nucleotide sequence ID" value="NZ_JBHTFQ010000011.1"/>
</dbReference>
<dbReference type="InterPro" id="IPR036909">
    <property type="entry name" value="Cyt_c-like_dom_sf"/>
</dbReference>
<dbReference type="GO" id="GO:0004601">
    <property type="term" value="F:peroxidase activity"/>
    <property type="evidence" value="ECO:0007669"/>
    <property type="project" value="UniProtKB-KW"/>
</dbReference>
<comment type="caution">
    <text evidence="9">The sequence shown here is derived from an EMBL/GenBank/DDBJ whole genome shotgun (WGS) entry which is preliminary data.</text>
</comment>
<dbReference type="PROSITE" id="PS51007">
    <property type="entry name" value="CYTC"/>
    <property type="match status" value="2"/>
</dbReference>